<keyword evidence="4" id="KW-1185">Reference proteome</keyword>
<organism evidence="3 4">
    <name type="scientific">Hibiscus syriacus</name>
    <name type="common">Rose of Sharon</name>
    <dbReference type="NCBI Taxonomy" id="106335"/>
    <lineage>
        <taxon>Eukaryota</taxon>
        <taxon>Viridiplantae</taxon>
        <taxon>Streptophyta</taxon>
        <taxon>Embryophyta</taxon>
        <taxon>Tracheophyta</taxon>
        <taxon>Spermatophyta</taxon>
        <taxon>Magnoliopsida</taxon>
        <taxon>eudicotyledons</taxon>
        <taxon>Gunneridae</taxon>
        <taxon>Pentapetalae</taxon>
        <taxon>rosids</taxon>
        <taxon>malvids</taxon>
        <taxon>Malvales</taxon>
        <taxon>Malvaceae</taxon>
        <taxon>Malvoideae</taxon>
        <taxon>Hibiscus</taxon>
    </lineage>
</organism>
<comment type="caution">
    <text evidence="3">The sequence shown here is derived from an EMBL/GenBank/DDBJ whole genome shotgun (WGS) entry which is preliminary data.</text>
</comment>
<dbReference type="AlphaFoldDB" id="A0A6A3AUE0"/>
<dbReference type="EMBL" id="VEPZ02000946">
    <property type="protein sequence ID" value="KAE8708320.1"/>
    <property type="molecule type" value="Genomic_DNA"/>
</dbReference>
<sequence length="82" mass="9117">MAVIGELDATKQELRKIHQDYNASLEVKIMAFNQTEEAKDSAKVNIEKVGELSKQISSLQRSIGQVKLASLEAQQEQAKIFA</sequence>
<evidence type="ECO:0000313" key="3">
    <source>
        <dbReference type="EMBL" id="KAE8708320.1"/>
    </source>
</evidence>
<protein>
    <submittedName>
        <fullName evidence="3">Uncharacterized protein</fullName>
    </submittedName>
</protein>
<dbReference type="GO" id="GO:0009903">
    <property type="term" value="P:chloroplast avoidance movement"/>
    <property type="evidence" value="ECO:0007669"/>
    <property type="project" value="TreeGrafter"/>
</dbReference>
<reference evidence="3" key="1">
    <citation type="submission" date="2019-09" db="EMBL/GenBank/DDBJ databases">
        <title>Draft genome information of white flower Hibiscus syriacus.</title>
        <authorList>
            <person name="Kim Y.-M."/>
        </authorList>
    </citation>
    <scope>NUCLEOTIDE SEQUENCE [LARGE SCALE GENOMIC DNA]</scope>
    <source>
        <strain evidence="3">YM2019G1</strain>
    </source>
</reference>
<name>A0A6A3AUE0_HIBSY</name>
<keyword evidence="2" id="KW-0175">Coiled coil</keyword>
<dbReference type="GO" id="GO:0005829">
    <property type="term" value="C:cytosol"/>
    <property type="evidence" value="ECO:0007669"/>
    <property type="project" value="TreeGrafter"/>
</dbReference>
<evidence type="ECO:0000256" key="1">
    <source>
        <dbReference type="ARBA" id="ARBA00005485"/>
    </source>
</evidence>
<dbReference type="PANTHER" id="PTHR32054">
    <property type="entry name" value="HEAVY CHAIN, PUTATIVE, EXPRESSED-RELATED-RELATED"/>
    <property type="match status" value="1"/>
</dbReference>
<comment type="similarity">
    <text evidence="1">Belongs to the WEB family.</text>
</comment>
<dbReference type="Proteomes" id="UP000436088">
    <property type="component" value="Unassembled WGS sequence"/>
</dbReference>
<evidence type="ECO:0000256" key="2">
    <source>
        <dbReference type="ARBA" id="ARBA00023054"/>
    </source>
</evidence>
<accession>A0A6A3AUE0</accession>
<evidence type="ECO:0000313" key="4">
    <source>
        <dbReference type="Proteomes" id="UP000436088"/>
    </source>
</evidence>
<proteinExistence type="inferred from homology"/>
<dbReference type="PANTHER" id="PTHR32054:SF3">
    <property type="entry name" value="HEAVY CHAIN, PUTATIVE, EXPRESSED-RELATED"/>
    <property type="match status" value="1"/>
</dbReference>
<gene>
    <name evidence="3" type="ORF">F3Y22_tig00110346pilonHSYRG00025</name>
</gene>
<dbReference type="GO" id="GO:0009904">
    <property type="term" value="P:chloroplast accumulation movement"/>
    <property type="evidence" value="ECO:0007669"/>
    <property type="project" value="TreeGrafter"/>
</dbReference>